<dbReference type="InterPro" id="IPR006450">
    <property type="entry name" value="Phage_HK97_gp6-like"/>
</dbReference>
<protein>
    <submittedName>
        <fullName evidence="2">Phage gp6-like head-tail connector protein</fullName>
    </submittedName>
</protein>
<evidence type="ECO:0000313" key="4">
    <source>
        <dbReference type="Proteomes" id="UP000289372"/>
    </source>
</evidence>
<proteinExistence type="predicted"/>
<dbReference type="Proteomes" id="UP000035369">
    <property type="component" value="Unassembled WGS sequence"/>
</dbReference>
<dbReference type="Gene3D" id="1.10.3230.30">
    <property type="entry name" value="Phage gp6-like head-tail connector protein"/>
    <property type="match status" value="1"/>
</dbReference>
<dbReference type="EMBL" id="JZUY01000036">
    <property type="protein sequence ID" value="KLC07854.1"/>
    <property type="molecule type" value="Genomic_DNA"/>
</dbReference>
<dbReference type="Pfam" id="PF05135">
    <property type="entry name" value="Phage_connect_1"/>
    <property type="match status" value="1"/>
</dbReference>
<reference evidence="2 4" key="2">
    <citation type="submission" date="2018-02" db="EMBL/GenBank/DDBJ databases">
        <title>Characterization of Xanthomonas diversity in transplant houses and field plants.</title>
        <authorList>
            <person name="Abrahamian P."/>
            <person name="Timilsina S."/>
            <person name="Minsavage G.V."/>
            <person name="Goss E.M."/>
            <person name="Jones J.B."/>
            <person name="Vallad G.E."/>
        </authorList>
    </citation>
    <scope>NUCLEOTIDE SEQUENCE [LARGE SCALE GENOMIC DNA]</scope>
    <source>
        <strain evidence="2 4">GEV2132</strain>
    </source>
</reference>
<reference evidence="1 3" key="1">
    <citation type="submission" date="2015-02" db="EMBL/GenBank/DDBJ databases">
        <title>Whole genome sequencing of multiple isolates of three species of pepper and tomato-infecting xanthomonads reveals genetic diversity in field strains and pinpoints effectors responsible for host specificity.</title>
        <authorList>
            <person name="Schwartz A."/>
            <person name="Dahlbeck D."/>
            <person name="Staskawicz B."/>
            <person name="Bart R."/>
            <person name="Potnis N."/>
            <person name="Minsavage G."/>
            <person name="Timilsina S."/>
            <person name="Goss E."/>
            <person name="Jones J."/>
            <person name="Vallad G."/>
            <person name="Barak J."/>
            <person name="Miller S."/>
            <person name="Ritchie D."/>
            <person name="Martins J.Jr."/>
            <person name="Patane J.S."/>
            <person name="Setubal J.C."/>
        </authorList>
    </citation>
    <scope>NUCLEOTIDE SEQUENCE [LARGE SCALE GENOMIC DNA]</scope>
    <source>
        <strain evidence="1 3">Xp3-15</strain>
    </source>
</reference>
<dbReference type="Proteomes" id="UP000289372">
    <property type="component" value="Unassembled WGS sequence"/>
</dbReference>
<organism evidence="2 4">
    <name type="scientific">Xanthomonas perforans</name>
    <dbReference type="NCBI Taxonomy" id="442694"/>
    <lineage>
        <taxon>Bacteria</taxon>
        <taxon>Pseudomonadati</taxon>
        <taxon>Pseudomonadota</taxon>
        <taxon>Gammaproteobacteria</taxon>
        <taxon>Lysobacterales</taxon>
        <taxon>Lysobacteraceae</taxon>
        <taxon>Xanthomonas</taxon>
    </lineage>
</organism>
<dbReference type="RefSeq" id="WP_046932027.1">
    <property type="nucleotide sequence ID" value="NZ_CP116305.1"/>
</dbReference>
<dbReference type="CDD" id="cd08054">
    <property type="entry name" value="gp6"/>
    <property type="match status" value="1"/>
</dbReference>
<evidence type="ECO:0000313" key="2">
    <source>
        <dbReference type="EMBL" id="RXD51373.1"/>
    </source>
</evidence>
<evidence type="ECO:0000313" key="3">
    <source>
        <dbReference type="Proteomes" id="UP000035369"/>
    </source>
</evidence>
<keyword evidence="3" id="KW-1185">Reference proteome</keyword>
<dbReference type="EMBL" id="PUUL01000103">
    <property type="protein sequence ID" value="RXD51373.1"/>
    <property type="molecule type" value="Genomic_DNA"/>
</dbReference>
<dbReference type="InterPro" id="IPR021146">
    <property type="entry name" value="Phage_gp6-like_head-tail"/>
</dbReference>
<sequence>MDLVTIEQARQHCRADSSDDSLLTVYVDAAEQAAQDFLNRRVYPDTDALAEAVLDGTAGGDPIVTNASITAAVLLIAGHLFRNREAVTDETANQLPLGAHALLWPHRVGLGV</sequence>
<accession>A0AAQ0YTI9</accession>
<dbReference type="AlphaFoldDB" id="A0AAQ0YTI9"/>
<comment type="caution">
    <text evidence="2">The sequence shown here is derived from an EMBL/GenBank/DDBJ whole genome shotgun (WGS) entry which is preliminary data.</text>
</comment>
<dbReference type="NCBIfam" id="TIGR01560">
    <property type="entry name" value="put_DNA_pack"/>
    <property type="match status" value="1"/>
</dbReference>
<gene>
    <name evidence="2" type="ORF">DB769_16850</name>
    <name evidence="1" type="ORF">XP315_08595</name>
</gene>
<name>A0AAQ0YTI9_XANPE</name>
<evidence type="ECO:0000313" key="1">
    <source>
        <dbReference type="EMBL" id="KLC07854.1"/>
    </source>
</evidence>